<keyword evidence="3" id="KW-1185">Reference proteome</keyword>
<accession>A0A936ZCE3</accession>
<name>A0A936ZCE3_9HYPH</name>
<evidence type="ECO:0000313" key="3">
    <source>
        <dbReference type="Proteomes" id="UP000605848"/>
    </source>
</evidence>
<comment type="caution">
    <text evidence="2">The sequence shown here is derived from an EMBL/GenBank/DDBJ whole genome shotgun (WGS) entry which is preliminary data.</text>
</comment>
<feature type="transmembrane region" description="Helical" evidence="1">
    <location>
        <begin position="278"/>
        <end position="295"/>
    </location>
</feature>
<dbReference type="Pfam" id="PF09913">
    <property type="entry name" value="DUF2142"/>
    <property type="match status" value="1"/>
</dbReference>
<feature type="transmembrane region" description="Helical" evidence="1">
    <location>
        <begin position="239"/>
        <end position="266"/>
    </location>
</feature>
<feature type="transmembrane region" description="Helical" evidence="1">
    <location>
        <begin position="315"/>
        <end position="337"/>
    </location>
</feature>
<keyword evidence="1" id="KW-1133">Transmembrane helix</keyword>
<feature type="transmembrane region" description="Helical" evidence="1">
    <location>
        <begin position="209"/>
        <end position="227"/>
    </location>
</feature>
<keyword evidence="1" id="KW-0472">Membrane</keyword>
<feature type="transmembrane region" description="Helical" evidence="1">
    <location>
        <begin position="162"/>
        <end position="181"/>
    </location>
</feature>
<gene>
    <name evidence="2" type="ORF">JKG68_09470</name>
</gene>
<feature type="transmembrane region" description="Helical" evidence="1">
    <location>
        <begin position="446"/>
        <end position="465"/>
    </location>
</feature>
<protein>
    <submittedName>
        <fullName evidence="2">DUF2142 domain-containing protein</fullName>
    </submittedName>
</protein>
<evidence type="ECO:0000256" key="1">
    <source>
        <dbReference type="SAM" id="Phobius"/>
    </source>
</evidence>
<dbReference type="Proteomes" id="UP000605848">
    <property type="component" value="Unassembled WGS sequence"/>
</dbReference>
<evidence type="ECO:0000313" key="2">
    <source>
        <dbReference type="EMBL" id="MBL0404194.1"/>
    </source>
</evidence>
<proteinExistence type="predicted"/>
<feature type="transmembrane region" description="Helical" evidence="1">
    <location>
        <begin position="417"/>
        <end position="434"/>
    </location>
</feature>
<feature type="transmembrane region" description="Helical" evidence="1">
    <location>
        <begin position="384"/>
        <end position="405"/>
    </location>
</feature>
<sequence length="470" mass="51353">MPRPSWRSHLASWPNALLKERPAGSIYSVRFLPLLYLIICVPTVLFLVFFRQPLGNPDEASHVARAYQISKGVVLTEEAVPGLHPKGMVDNAWFRLGSEVNKRRFESLDTALPVFQEFGWSGNERLRRFNSSVYFPAAFIPQAVGLKIAQALDLRLVQSLQLASMLNAVICFLIIAFAIHVAAEGKHFIALIGALPMTLHQLASTSPDGLVIAGSLLMFALTITAVVRRKVSSSTVFAVVVLGAFTGATKLPYLPVALVALVALWWAEPRPRKGAVKYILACMVLVLIPVLWAKISNAGAVKHSIRIQTDPGDQIAFLLSHPLEIPSLAFSTLYAHLHSYLSQIVGVLGWLDAPLPHGVYVVLGLGFAAVLVMDGVSVQPLIRWIALAGFALSVALIFLSLYLIWNPLGSPGPIEGVQGRYFLPILPFLVFLLPKSERFRSESLKLSVFTFCGLVGGLATVATIIKRYYS</sequence>
<dbReference type="InterPro" id="IPR018674">
    <property type="entry name" value="DUF2142_membrane"/>
</dbReference>
<organism evidence="2 3">
    <name type="scientific">Microvirga aerilata</name>
    <dbReference type="NCBI Taxonomy" id="670292"/>
    <lineage>
        <taxon>Bacteria</taxon>
        <taxon>Pseudomonadati</taxon>
        <taxon>Pseudomonadota</taxon>
        <taxon>Alphaproteobacteria</taxon>
        <taxon>Hyphomicrobiales</taxon>
        <taxon>Methylobacteriaceae</taxon>
        <taxon>Microvirga</taxon>
    </lineage>
</organism>
<reference evidence="2" key="1">
    <citation type="submission" date="2021-01" db="EMBL/GenBank/DDBJ databases">
        <title>Microvirga sp.</title>
        <authorList>
            <person name="Kim M.K."/>
        </authorList>
    </citation>
    <scope>NUCLEOTIDE SEQUENCE</scope>
    <source>
        <strain evidence="2">5420S-16</strain>
    </source>
</reference>
<dbReference type="RefSeq" id="WP_202058605.1">
    <property type="nucleotide sequence ID" value="NZ_JAEQMY010000010.1"/>
</dbReference>
<feature type="transmembrane region" description="Helical" evidence="1">
    <location>
        <begin position="357"/>
        <end position="377"/>
    </location>
</feature>
<dbReference type="AlphaFoldDB" id="A0A936ZCE3"/>
<keyword evidence="1" id="KW-0812">Transmembrane</keyword>
<dbReference type="EMBL" id="JAEQMY010000010">
    <property type="protein sequence ID" value="MBL0404194.1"/>
    <property type="molecule type" value="Genomic_DNA"/>
</dbReference>
<feature type="transmembrane region" description="Helical" evidence="1">
    <location>
        <begin position="31"/>
        <end position="50"/>
    </location>
</feature>